<keyword evidence="2" id="KW-0732">Signal</keyword>
<comment type="caution">
    <text evidence="3">The sequence shown here is derived from an EMBL/GenBank/DDBJ whole genome shotgun (WGS) entry which is preliminary data.</text>
</comment>
<feature type="chain" id="PRO_5032549602" evidence="2">
    <location>
        <begin position="21"/>
        <end position="175"/>
    </location>
</feature>
<keyword evidence="1" id="KW-0812">Transmembrane</keyword>
<protein>
    <submittedName>
        <fullName evidence="3">Uncharacterized protein</fullName>
    </submittedName>
</protein>
<accession>A0A835W915</accession>
<keyword evidence="4" id="KW-1185">Reference proteome</keyword>
<dbReference type="AlphaFoldDB" id="A0A835W915"/>
<evidence type="ECO:0000313" key="4">
    <source>
        <dbReference type="Proteomes" id="UP000650467"/>
    </source>
</evidence>
<name>A0A835W915_CHLIN</name>
<dbReference type="EMBL" id="JAEHOC010000004">
    <property type="protein sequence ID" value="KAG2442319.1"/>
    <property type="molecule type" value="Genomic_DNA"/>
</dbReference>
<sequence>MALPGLLIALLFGLGAVADAAPAGSTSSLDDALRRVREEAAHIGQQLRDSKRSEEKLQRIRNDVQNLYSLAKGTAWEAAVPYIINVRVAWILFTMRMERTGQRMWAAAKPWVAAIHARALRLHSVNIAVVHEQVLVRLPKRVREAVTPLHVQQGLFLVYSGLAAGLISMLLRRIA</sequence>
<dbReference type="OrthoDB" id="532634at2759"/>
<dbReference type="Proteomes" id="UP000650467">
    <property type="component" value="Unassembled WGS sequence"/>
</dbReference>
<reference evidence="3" key="1">
    <citation type="journal article" date="2020" name="bioRxiv">
        <title>Comparative genomics of Chlamydomonas.</title>
        <authorList>
            <person name="Craig R.J."/>
            <person name="Hasan A.R."/>
            <person name="Ness R.W."/>
            <person name="Keightley P.D."/>
        </authorList>
    </citation>
    <scope>NUCLEOTIDE SEQUENCE</scope>
    <source>
        <strain evidence="3">SAG 7.73</strain>
    </source>
</reference>
<keyword evidence="1" id="KW-0472">Membrane</keyword>
<proteinExistence type="predicted"/>
<evidence type="ECO:0000256" key="2">
    <source>
        <dbReference type="SAM" id="SignalP"/>
    </source>
</evidence>
<organism evidence="3 4">
    <name type="scientific">Chlamydomonas incerta</name>
    <dbReference type="NCBI Taxonomy" id="51695"/>
    <lineage>
        <taxon>Eukaryota</taxon>
        <taxon>Viridiplantae</taxon>
        <taxon>Chlorophyta</taxon>
        <taxon>core chlorophytes</taxon>
        <taxon>Chlorophyceae</taxon>
        <taxon>CS clade</taxon>
        <taxon>Chlamydomonadales</taxon>
        <taxon>Chlamydomonadaceae</taxon>
        <taxon>Chlamydomonas</taxon>
    </lineage>
</organism>
<keyword evidence="1" id="KW-1133">Transmembrane helix</keyword>
<gene>
    <name evidence="3" type="ORF">HXX76_002405</name>
</gene>
<evidence type="ECO:0000256" key="1">
    <source>
        <dbReference type="SAM" id="Phobius"/>
    </source>
</evidence>
<evidence type="ECO:0000313" key="3">
    <source>
        <dbReference type="EMBL" id="KAG2442319.1"/>
    </source>
</evidence>
<feature type="transmembrane region" description="Helical" evidence="1">
    <location>
        <begin position="154"/>
        <end position="171"/>
    </location>
</feature>
<feature type="signal peptide" evidence="2">
    <location>
        <begin position="1"/>
        <end position="20"/>
    </location>
</feature>